<dbReference type="InterPro" id="IPR041383">
    <property type="entry name" value="RuvC_III"/>
</dbReference>
<dbReference type="InterPro" id="IPR028629">
    <property type="entry name" value="Cas9"/>
</dbReference>
<comment type="caution">
    <text evidence="15">The sequence shown here is derived from an EMBL/GenBank/DDBJ whole genome shotgun (WGS) entry which is preliminary data.</text>
</comment>
<evidence type="ECO:0000256" key="1">
    <source>
        <dbReference type="ARBA" id="ARBA00001946"/>
    </source>
</evidence>
<evidence type="ECO:0000256" key="10">
    <source>
        <dbReference type="ARBA" id="ARBA00023211"/>
    </source>
</evidence>
<evidence type="ECO:0000313" key="16">
    <source>
        <dbReference type="Proteomes" id="UP001500185"/>
    </source>
</evidence>
<evidence type="ECO:0000256" key="8">
    <source>
        <dbReference type="ARBA" id="ARBA00023118"/>
    </source>
</evidence>
<dbReference type="GO" id="GO:0004519">
    <property type="term" value="F:endonuclease activity"/>
    <property type="evidence" value="ECO:0007669"/>
    <property type="project" value="UniProtKB-KW"/>
</dbReference>
<keyword evidence="9 12" id="KW-0238">DNA-binding</keyword>
<dbReference type="HAMAP" id="MF_01480">
    <property type="entry name" value="Cas9"/>
    <property type="match status" value="1"/>
</dbReference>
<reference evidence="16" key="1">
    <citation type="journal article" date="2019" name="Int. J. Syst. Evol. Microbiol.">
        <title>The Global Catalogue of Microorganisms (GCM) 10K type strain sequencing project: providing services to taxonomists for standard genome sequencing and annotation.</title>
        <authorList>
            <consortium name="The Broad Institute Genomics Platform"/>
            <consortium name="The Broad Institute Genome Sequencing Center for Infectious Disease"/>
            <person name="Wu L."/>
            <person name="Ma J."/>
        </authorList>
    </citation>
    <scope>NUCLEOTIDE SEQUENCE [LARGE SCALE GENOMIC DNA]</scope>
    <source>
        <strain evidence="16">JCM 16231</strain>
    </source>
</reference>
<evidence type="ECO:0000256" key="3">
    <source>
        <dbReference type="ARBA" id="ARBA00022723"/>
    </source>
</evidence>
<evidence type="ECO:0000256" key="7">
    <source>
        <dbReference type="ARBA" id="ARBA00022884"/>
    </source>
</evidence>
<evidence type="ECO:0000256" key="11">
    <source>
        <dbReference type="ARBA" id="ARBA00046380"/>
    </source>
</evidence>
<protein>
    <recommendedName>
        <fullName evidence="12">CRISPR-associated endonuclease Cas9</fullName>
        <ecNumber evidence="12">3.1.-.-</ecNumber>
    </recommendedName>
</protein>
<evidence type="ECO:0000256" key="6">
    <source>
        <dbReference type="ARBA" id="ARBA00022842"/>
    </source>
</evidence>
<feature type="binding site" evidence="12">
    <location>
        <position position="686"/>
    </location>
    <ligand>
        <name>Mg(2+)</name>
        <dbReference type="ChEBI" id="CHEBI:18420"/>
        <label>1</label>
    </ligand>
</feature>
<dbReference type="Proteomes" id="UP001500185">
    <property type="component" value="Unassembled WGS sequence"/>
</dbReference>
<dbReference type="InterPro" id="IPR003615">
    <property type="entry name" value="HNH_nuc"/>
</dbReference>
<keyword evidence="5 12" id="KW-0378">Hydrolase</keyword>
<organism evidence="15 16">
    <name type="scientific">Psychroflexus lacisalsi</name>
    <dbReference type="NCBI Taxonomy" id="503928"/>
    <lineage>
        <taxon>Bacteria</taxon>
        <taxon>Pseudomonadati</taxon>
        <taxon>Bacteroidota</taxon>
        <taxon>Flavobacteriia</taxon>
        <taxon>Flavobacteriales</taxon>
        <taxon>Flavobacteriaceae</taxon>
        <taxon>Psychroflexus</taxon>
    </lineage>
</organism>
<feature type="binding site" evidence="12">
    <location>
        <position position="8"/>
    </location>
    <ligand>
        <name>Mg(2+)</name>
        <dbReference type="ChEBI" id="CHEBI:18420"/>
        <label>1</label>
    </ligand>
</feature>
<evidence type="ECO:0000256" key="4">
    <source>
        <dbReference type="ARBA" id="ARBA00022759"/>
    </source>
</evidence>
<dbReference type="InterPro" id="IPR033114">
    <property type="entry name" value="HNH_CAS9"/>
</dbReference>
<keyword evidence="16" id="KW-1185">Reference proteome</keyword>
<evidence type="ECO:0000256" key="2">
    <source>
        <dbReference type="ARBA" id="ARBA00022722"/>
    </source>
</evidence>
<name>A0ABN1K7X6_9FLAO</name>
<evidence type="ECO:0000259" key="14">
    <source>
        <dbReference type="PROSITE" id="PS51749"/>
    </source>
</evidence>
<comment type="domain">
    <text evidence="12">Has 2 endonuclease domains. The discontinuous RuvC-like domain cleaves the target DNA noncomplementary to crRNA while the HNH nuclease domain cleaves the target DNA complementary to crRNA.</text>
</comment>
<dbReference type="PROSITE" id="PS51749">
    <property type="entry name" value="HNH_CAS9"/>
    <property type="match status" value="1"/>
</dbReference>
<feature type="binding site" evidence="12">
    <location>
        <position position="936"/>
    </location>
    <ligand>
        <name>Mg(2+)</name>
        <dbReference type="ChEBI" id="CHEBI:18420"/>
        <label>2</label>
    </ligand>
</feature>
<keyword evidence="6 12" id="KW-0460">Magnesium</keyword>
<evidence type="ECO:0000256" key="5">
    <source>
        <dbReference type="ARBA" id="ARBA00022801"/>
    </source>
</evidence>
<keyword evidence="4 12" id="KW-0255">Endonuclease</keyword>
<evidence type="ECO:0000256" key="12">
    <source>
        <dbReference type="HAMAP-Rule" id="MF_01480"/>
    </source>
</evidence>
<keyword evidence="7 12" id="KW-0694">RNA-binding</keyword>
<proteinExistence type="inferred from homology"/>
<feature type="binding site" evidence="12">
    <location>
        <position position="8"/>
    </location>
    <ligand>
        <name>Mg(2+)</name>
        <dbReference type="ChEBI" id="CHEBI:18420"/>
        <label>2</label>
    </ligand>
</feature>
<evidence type="ECO:0000256" key="9">
    <source>
        <dbReference type="ARBA" id="ARBA00023125"/>
    </source>
</evidence>
<evidence type="ECO:0000256" key="13">
    <source>
        <dbReference type="SAM" id="Coils"/>
    </source>
</evidence>
<dbReference type="InterPro" id="IPR036397">
    <property type="entry name" value="RNaseH_sf"/>
</dbReference>
<dbReference type="NCBIfam" id="TIGR01865">
    <property type="entry name" value="cas_Csn1"/>
    <property type="match status" value="2"/>
</dbReference>
<keyword evidence="8 12" id="KW-0051">Antiviral defense</keyword>
<comment type="subunit">
    <text evidence="11 12">Monomer. Binds crRNA and tracrRNA.</text>
</comment>
<feature type="domain" description="HNH Cas9-type" evidence="14">
    <location>
        <begin position="694"/>
        <end position="854"/>
    </location>
</feature>
<feature type="active site" description="For RuvC-like nuclease domain" evidence="12">
    <location>
        <position position="8"/>
    </location>
</feature>
<feature type="coiled-coil region" evidence="13">
    <location>
        <begin position="684"/>
        <end position="711"/>
    </location>
</feature>
<gene>
    <name evidence="12 15" type="primary">cas9</name>
    <name evidence="15" type="ORF">GCM10009433_14210</name>
</gene>
<dbReference type="Gene3D" id="3.30.420.10">
    <property type="entry name" value="Ribonuclease H-like superfamily/Ribonuclease H"/>
    <property type="match status" value="3"/>
</dbReference>
<sequence>MKKILGLDLGTTSIGWAFVKEAENENEKSSIVNTGVRVVPISTDEENDFKKGNSITINADRTLKRGARRNKFRYQLRRKALIDELKLINFINQKTKLTETGKNSSHELLSLRNNAVSEKLKKDEFARVLLSINKKRGYKSSRKANNSEEGELIDSMDITKKLYDHDLTPGEFSFTLLKDGKKSLPDYYRSDLENEFNKVWNHQKKYYPEALTAELFKEVEGKNKNQTWKICEKPFSIKGIKIDGSKADKKLETYKLRKLALSEKIGLEYLAIVLQDINSEINKSSGYLSEISDRSKELHFNNMTVGEYQYKQIAKNPHNSLKNQVFYRQDYLNEFQKIWGKQAEFYPELTNELRDKIQNEIIFYQRRLKSQKGLISYCEFESWEQEVIIDGEKKNKIVGHRVVPKSSPLFQEFKVWQNLNSVRITNVKTNEVYHIEEETNKELFQTLNWIDKLTDKQFLKELGLKPNEWKINFKTVEGNRTNYNLLKTYKEILRIEGYDNIDYSNIDGEDLIEILKKCFDEIGIDKGILEFNSTLKGNPFSKQESYELWHLLYSYEDDFTRTGTESLEQKLKSTFGFKDEHLHYLINISFQDDYGSLSARAIRKILPYLEDGKLYSEACELAGYNHSNSITKKQNEERELKPKLEILKKNSLRNPVVEKILNQCINVVNAIIEDSEMGRPDEIRIELARELKNTKEQRSEMTKAIGRATKDHEKYRNEIKSKFGLPHVSRNDLIRYKLYKELETNGYRTLYTDEYIKPEDLFSKKYDIEHIIPKSRLFDDSFSNKTLETRKSNLDKGDETALDFVGRKYGKEGLEKYRKRVEELFKAGKIKYSKQNKLLMSLNDIPEDFLNRDLGTSAYIAKKAAEILLDITRRVSLTSGKITSKLREDWGLIQVMQELNWDKYEKVGLTYYKENKEGKKLPRIKDWSKRNDHRHHAMDAITVAFTKPGIIQYLNNLNAKSNKEIYKLENTYTYKDEKGKRKFIAPFPTIRKESKEQLSQILISFKTKNKVTTKNKNKINVEGNNKFKYQTVQTPRGQLHKETIYGKSQYYETKLEKVGSKFNQEMIGLVASKTYRKALLKRLGEFENNSKIAFTGSNSLTKNPIYINGTQETVPDKVKMAWLEGRYTIRKEVTPDLKLDKVIDDGIKAILKKRLKEFNDKSKDAFANLDKNPIWLNKEKGIKIKRVKIKGVSNAEPLHHAKNHINQELKDKHGDSVPTDYVSTGNNHHVAIYKDDKGNLQEEVVSFYEAVTRKNIGLPIINKHHEKGWEFLFTMKQNEMFVFPNEENSFNPNEIDLLASSHQSRISGNLFRMQKFTNRDYFFRHHLETNVDNIKETHHLSWLRTGLSGVGQIKKVRLNHLGKVVQIGEY</sequence>
<dbReference type="EMBL" id="BAAAGG010000005">
    <property type="protein sequence ID" value="GAA0757707.1"/>
    <property type="molecule type" value="Genomic_DNA"/>
</dbReference>
<keyword evidence="13" id="KW-0175">Coiled coil</keyword>
<dbReference type="Pfam" id="PF18541">
    <property type="entry name" value="RuvC_III"/>
    <property type="match status" value="1"/>
</dbReference>
<feature type="binding site" evidence="12">
    <location>
        <position position="690"/>
    </location>
    <ligand>
        <name>Mg(2+)</name>
        <dbReference type="ChEBI" id="CHEBI:18420"/>
        <label>2</label>
    </ligand>
</feature>
<dbReference type="Pfam" id="PF13395">
    <property type="entry name" value="HNH_4"/>
    <property type="match status" value="1"/>
</dbReference>
<keyword evidence="10" id="KW-0464">Manganese</keyword>
<feature type="binding site" evidence="12">
    <location>
        <position position="690"/>
    </location>
    <ligand>
        <name>Mg(2+)</name>
        <dbReference type="ChEBI" id="CHEBI:18420"/>
        <label>1</label>
    </ligand>
</feature>
<feature type="active site" description="Proton acceptor for HNH nuclease domain" evidence="12">
    <location>
        <position position="770"/>
    </location>
</feature>
<dbReference type="EC" id="3.1.-.-" evidence="12"/>
<comment type="cofactor">
    <cofactor evidence="1 12">
        <name>Mg(2+)</name>
        <dbReference type="ChEBI" id="CHEBI:18420"/>
    </cofactor>
</comment>
<dbReference type="RefSeq" id="WP_224453954.1">
    <property type="nucleotide sequence ID" value="NZ_BAAAGG010000005.1"/>
</dbReference>
<accession>A0ABN1K7X6</accession>
<comment type="similarity">
    <text evidence="12">Belongs to the CRISPR-associated Cas9 family.</text>
</comment>
<comment type="function">
    <text evidence="12">CRISPR (clustered regularly interspaced short palindromic repeat) is an adaptive immune system that provides protection against mobile genetic elements (viruses, transposable elements and conjugative plasmids). CRISPR clusters contain spacers, sequences complementary to antecedent mobile elements, and target invading nucleic acids. CRISPR clusters are transcribed and processed into CRISPR RNA (crRNA). In type II CRISPR systems correct processing of pre-crRNA requires a trans-encoded small RNA (tracrRNA), endogenous ribonuclease 3 (rnc) and this protein. The tracrRNA serves as a guide for ribonuclease 3-aided processing of pre-crRNA. Subsequently Cas9/crRNA/tracrRNA endonucleolytically cleaves linear or circular dsDNA target complementary to the spacer; Cas9 is inactive in the absence of the 2 guide RNAs (gRNA). Cas9 recognizes the protospacer adjacent motif (PAM) in the CRISPR repeat sequences to help distinguish self versus nonself, as targets within the bacterial CRISPR locus do not have PAMs. PAM recognition is also required for catalytic activity.</text>
</comment>
<keyword evidence="3 12" id="KW-0479">Metal-binding</keyword>
<keyword evidence="2 12" id="KW-0540">Nuclease</keyword>
<evidence type="ECO:0000313" key="15">
    <source>
        <dbReference type="EMBL" id="GAA0757707.1"/>
    </source>
</evidence>